<proteinExistence type="predicted"/>
<accession>A0A1J4P589</accession>
<protein>
    <submittedName>
        <fullName evidence="1">Uncharacterized protein</fullName>
    </submittedName>
</protein>
<reference evidence="1" key="1">
    <citation type="submission" date="2016-10" db="EMBL/GenBank/DDBJ databases">
        <title>Genome sequence of Streptomyces mangrovisoli MUSC 149.</title>
        <authorList>
            <person name="Lee L.-H."/>
            <person name="Ser H.-L."/>
        </authorList>
    </citation>
    <scope>NUCLEOTIDE SEQUENCE [LARGE SCALE GENOMIC DNA]</scope>
    <source>
        <strain evidence="1">MUSC 149</strain>
    </source>
</reference>
<keyword evidence="2" id="KW-1185">Reference proteome</keyword>
<dbReference type="AlphaFoldDB" id="A0A1J4P589"/>
<evidence type="ECO:0000313" key="2">
    <source>
        <dbReference type="Proteomes" id="UP000034196"/>
    </source>
</evidence>
<dbReference type="Proteomes" id="UP000034196">
    <property type="component" value="Unassembled WGS sequence"/>
</dbReference>
<comment type="caution">
    <text evidence="1">The sequence shown here is derived from an EMBL/GenBank/DDBJ whole genome shotgun (WGS) entry which is preliminary data.</text>
</comment>
<gene>
    <name evidence="1" type="ORF">WN71_001565</name>
</gene>
<organism evidence="1 2">
    <name type="scientific">Streptomyces mangrovisoli</name>
    <dbReference type="NCBI Taxonomy" id="1428628"/>
    <lineage>
        <taxon>Bacteria</taxon>
        <taxon>Bacillati</taxon>
        <taxon>Actinomycetota</taxon>
        <taxon>Actinomycetes</taxon>
        <taxon>Kitasatosporales</taxon>
        <taxon>Streptomycetaceae</taxon>
        <taxon>Streptomyces</taxon>
    </lineage>
</organism>
<evidence type="ECO:0000313" key="1">
    <source>
        <dbReference type="EMBL" id="OIJ69728.1"/>
    </source>
</evidence>
<dbReference type="EMBL" id="LAVA02000003">
    <property type="protein sequence ID" value="OIJ69728.1"/>
    <property type="molecule type" value="Genomic_DNA"/>
</dbReference>
<sequence length="91" mass="10278">MLAGLAHGDHLILERQGDGVAGDWYVQVLYRDDTYQLEHRDGVPAEHYQTRSGSREDVLRALLGWAGGERTWREGFAWENIGAWFAPPDAP</sequence>
<name>A0A1J4P589_9ACTN</name>
<dbReference type="OrthoDB" id="3829914at2"/>